<keyword evidence="6" id="KW-1185">Reference proteome</keyword>
<feature type="region of interest" description="Disordered" evidence="3">
    <location>
        <begin position="1"/>
        <end position="63"/>
    </location>
</feature>
<evidence type="ECO:0000256" key="1">
    <source>
        <dbReference type="ARBA" id="ARBA00022741"/>
    </source>
</evidence>
<reference evidence="5 6" key="2">
    <citation type="submission" date="2019-08" db="EMBL/GenBank/DDBJ databases">
        <title>Jejuicoccus antrihumi gen. nov., sp. nov., a new member of the family Dermacoccaceae isolated from a cave.</title>
        <authorList>
            <person name="Schumann P."/>
            <person name="Kim I.S."/>
        </authorList>
    </citation>
    <scope>NUCLEOTIDE SEQUENCE [LARGE SCALE GENOMIC DNA]</scope>
    <source>
        <strain evidence="5 6">C5-26</strain>
    </source>
</reference>
<dbReference type="SUPFAM" id="SSF46894">
    <property type="entry name" value="C-terminal effector domain of the bipartite response regulators"/>
    <property type="match status" value="1"/>
</dbReference>
<dbReference type="SUPFAM" id="SSF48452">
    <property type="entry name" value="TPR-like"/>
    <property type="match status" value="2"/>
</dbReference>
<dbReference type="InterPro" id="IPR027417">
    <property type="entry name" value="P-loop_NTPase"/>
</dbReference>
<name>A0A563E495_9MICO</name>
<dbReference type="Pfam" id="PF13191">
    <property type="entry name" value="AAA_16"/>
    <property type="match status" value="1"/>
</dbReference>
<keyword evidence="2" id="KW-0067">ATP-binding</keyword>
<dbReference type="Gene3D" id="3.40.50.300">
    <property type="entry name" value="P-loop containing nucleotide triphosphate hydrolases"/>
    <property type="match status" value="1"/>
</dbReference>
<dbReference type="PANTHER" id="PTHR16305:SF35">
    <property type="entry name" value="TRANSCRIPTIONAL ACTIVATOR DOMAIN"/>
    <property type="match status" value="1"/>
</dbReference>
<dbReference type="PROSITE" id="PS50043">
    <property type="entry name" value="HTH_LUXR_2"/>
    <property type="match status" value="1"/>
</dbReference>
<dbReference type="InterPro" id="IPR000792">
    <property type="entry name" value="Tscrpt_reg_LuxR_C"/>
</dbReference>
<dbReference type="GO" id="GO:0003677">
    <property type="term" value="F:DNA binding"/>
    <property type="evidence" value="ECO:0007669"/>
    <property type="project" value="InterPro"/>
</dbReference>
<dbReference type="Pfam" id="PF00196">
    <property type="entry name" value="GerE"/>
    <property type="match status" value="1"/>
</dbReference>
<dbReference type="AlphaFoldDB" id="A0A563E495"/>
<dbReference type="SUPFAM" id="SSF52540">
    <property type="entry name" value="P-loop containing nucleoside triphosphate hydrolases"/>
    <property type="match status" value="1"/>
</dbReference>
<dbReference type="InterPro" id="IPR016032">
    <property type="entry name" value="Sig_transdc_resp-reg_C-effctor"/>
</dbReference>
<feature type="compositionally biased region" description="Low complexity" evidence="3">
    <location>
        <begin position="24"/>
        <end position="38"/>
    </location>
</feature>
<dbReference type="GO" id="GO:0005524">
    <property type="term" value="F:ATP binding"/>
    <property type="evidence" value="ECO:0007669"/>
    <property type="project" value="UniProtKB-KW"/>
</dbReference>
<reference evidence="5 6" key="1">
    <citation type="submission" date="2019-05" db="EMBL/GenBank/DDBJ databases">
        <authorList>
            <person name="Lee S.D."/>
        </authorList>
    </citation>
    <scope>NUCLEOTIDE SEQUENCE [LARGE SCALE GENOMIC DNA]</scope>
    <source>
        <strain evidence="5 6">C5-26</strain>
    </source>
</reference>
<evidence type="ECO:0000256" key="3">
    <source>
        <dbReference type="SAM" id="MobiDB-lite"/>
    </source>
</evidence>
<proteinExistence type="predicted"/>
<dbReference type="PRINTS" id="PR00038">
    <property type="entry name" value="HTHLUXR"/>
</dbReference>
<feature type="compositionally biased region" description="Pro residues" evidence="3">
    <location>
        <begin position="11"/>
        <end position="23"/>
    </location>
</feature>
<dbReference type="GO" id="GO:0004016">
    <property type="term" value="F:adenylate cyclase activity"/>
    <property type="evidence" value="ECO:0007669"/>
    <property type="project" value="TreeGrafter"/>
</dbReference>
<dbReference type="PANTHER" id="PTHR16305">
    <property type="entry name" value="TESTICULAR SOLUBLE ADENYLYL CYCLASE"/>
    <property type="match status" value="1"/>
</dbReference>
<evidence type="ECO:0000256" key="2">
    <source>
        <dbReference type="ARBA" id="ARBA00022840"/>
    </source>
</evidence>
<organism evidence="5 6">
    <name type="scientific">Leekyejoonella antrihumi</name>
    <dbReference type="NCBI Taxonomy" id="1660198"/>
    <lineage>
        <taxon>Bacteria</taxon>
        <taxon>Bacillati</taxon>
        <taxon>Actinomycetota</taxon>
        <taxon>Actinomycetes</taxon>
        <taxon>Micrococcales</taxon>
        <taxon>Dermacoccaceae</taxon>
        <taxon>Leekyejoonella</taxon>
    </lineage>
</organism>
<evidence type="ECO:0000313" key="6">
    <source>
        <dbReference type="Proteomes" id="UP000320244"/>
    </source>
</evidence>
<gene>
    <name evidence="5" type="ORF">FGL98_06180</name>
</gene>
<sequence>MTTGANGSPRTWPPPDGAGPPAPSVRASGRSRTTSRARNPVFGVQRPTDPGDDGGVPALPSPSHPFIGRAEVLEALITRAVSGDSPSITLVGGDAGVGKTRLLAEVMLRANAAGRVVALGHCLDLGESSAPYLPVSEILRRLVQEGSAEADNVRATWPLLAPLLPSGPRSGPVDDTATMQDPSAFFASVHSYLEHIADSERLLVVIEDAHWADRSTRELLTYLFTIGFRGPVSLIASYRSDDLFRKHPLRRNLAEWTRLPAVHRIALGPLTDTEVTNLLQTLAPDLGSLHIDRIIARSGGNPFFAEELLAVAGLDQTGIPDELADLLLLRIDSLDENARTVVRAASAAGQFISHDLLRRVVDLSDTELDQALRSIIEHHIFHTTSSGGYAFRHALLAEAVADDLLPGERVRLHRRYAEAWQQSSHTGAAAALAGHARAAGMSDLALRASIAAGDEAMASSGPADAAQHYENALALLAEAPTTDAAISPVTLALRAGSALMTAGDPHRAAEVLRAAYSESSDDIFERAKLAARILEAELIADVRDLSLSAVDRSIRDLEKHSPDMTLAFLHAVRARALLSERALDQSALAATEALRLARELELPRVVANATTTLALLDDFAGDADASRASLSEVVEQARATGDVAAEVRALHQLATVLARADKPGEAARVMAEAVDRAVAQHFPTGPFAFDARILSAYYSILTGEWDQADRLLEVGPLRISELLSALVRSCRATLLHHRGGSAVALTEAQALQPMWTRDMFIAVHTGSICILVHGERGDLSAMLRSYDELVSALQASLQLNAFDAQIRLSAEIIGFLATAVLARQARPADYTARVADLMGDVERVIALRSSSRSLGLESQAWLCRARAEHARFEWHGTASPPTEALNCTQEAVQIFDTLGLRYDAARTRARLAELLAASGHRSRAREVAAAALAEARSLGARGLVAALTSHPRGNGSGDTTQLTPRERDVLALLVEGRTNGQIAAKLYISTKTASVHVSNILGKLGASTRTEAAAIAAQRGLL</sequence>
<dbReference type="InterPro" id="IPR011990">
    <property type="entry name" value="TPR-like_helical_dom_sf"/>
</dbReference>
<dbReference type="CDD" id="cd06170">
    <property type="entry name" value="LuxR_C_like"/>
    <property type="match status" value="1"/>
</dbReference>
<evidence type="ECO:0000313" key="5">
    <source>
        <dbReference type="EMBL" id="TWP37336.1"/>
    </source>
</evidence>
<dbReference type="EMBL" id="VCQV01000006">
    <property type="protein sequence ID" value="TWP37336.1"/>
    <property type="molecule type" value="Genomic_DNA"/>
</dbReference>
<feature type="domain" description="HTH luxR-type" evidence="4">
    <location>
        <begin position="955"/>
        <end position="1020"/>
    </location>
</feature>
<dbReference type="GO" id="GO:0006355">
    <property type="term" value="P:regulation of DNA-templated transcription"/>
    <property type="evidence" value="ECO:0007669"/>
    <property type="project" value="InterPro"/>
</dbReference>
<dbReference type="Gene3D" id="1.25.40.10">
    <property type="entry name" value="Tetratricopeptide repeat domain"/>
    <property type="match status" value="1"/>
</dbReference>
<dbReference type="InterPro" id="IPR041664">
    <property type="entry name" value="AAA_16"/>
</dbReference>
<evidence type="ECO:0000259" key="4">
    <source>
        <dbReference type="PROSITE" id="PS50043"/>
    </source>
</evidence>
<dbReference type="GO" id="GO:0005737">
    <property type="term" value="C:cytoplasm"/>
    <property type="evidence" value="ECO:0007669"/>
    <property type="project" value="TreeGrafter"/>
</dbReference>
<comment type="caution">
    <text evidence="5">The sequence shown here is derived from an EMBL/GenBank/DDBJ whole genome shotgun (WGS) entry which is preliminary data.</text>
</comment>
<keyword evidence="1" id="KW-0547">Nucleotide-binding</keyword>
<dbReference type="Gene3D" id="1.10.10.10">
    <property type="entry name" value="Winged helix-like DNA-binding domain superfamily/Winged helix DNA-binding domain"/>
    <property type="match status" value="1"/>
</dbReference>
<dbReference type="InterPro" id="IPR036388">
    <property type="entry name" value="WH-like_DNA-bd_sf"/>
</dbReference>
<dbReference type="OrthoDB" id="5476461at2"/>
<protein>
    <recommendedName>
        <fullName evidence="4">HTH luxR-type domain-containing protein</fullName>
    </recommendedName>
</protein>
<dbReference type="Proteomes" id="UP000320244">
    <property type="component" value="Unassembled WGS sequence"/>
</dbReference>
<dbReference type="SMART" id="SM00421">
    <property type="entry name" value="HTH_LUXR"/>
    <property type="match status" value="1"/>
</dbReference>
<accession>A0A563E495</accession>